<dbReference type="SUPFAM" id="SSF47413">
    <property type="entry name" value="lambda repressor-like DNA-binding domains"/>
    <property type="match status" value="1"/>
</dbReference>
<reference evidence="2" key="2">
    <citation type="submission" date="2020-09" db="EMBL/GenBank/DDBJ databases">
        <authorList>
            <person name="Sun Q."/>
            <person name="Ohkuma M."/>
        </authorList>
    </citation>
    <scope>NUCLEOTIDE SEQUENCE</scope>
    <source>
        <strain evidence="2">JCM 4125</strain>
    </source>
</reference>
<gene>
    <name evidence="2" type="ORF">GCM10010226_82030</name>
</gene>
<dbReference type="Proteomes" id="UP000646776">
    <property type="component" value="Unassembled WGS sequence"/>
</dbReference>
<dbReference type="Pfam" id="PF17765">
    <property type="entry name" value="MLTR_LBD"/>
    <property type="match status" value="1"/>
</dbReference>
<organism evidence="2 3">
    <name type="scientific">Streptomyces phaeofaciens</name>
    <dbReference type="NCBI Taxonomy" id="68254"/>
    <lineage>
        <taxon>Bacteria</taxon>
        <taxon>Bacillati</taxon>
        <taxon>Actinomycetota</taxon>
        <taxon>Actinomycetes</taxon>
        <taxon>Kitasatosporales</taxon>
        <taxon>Streptomycetaceae</taxon>
        <taxon>Streptomyces</taxon>
    </lineage>
</organism>
<dbReference type="CDD" id="cd00093">
    <property type="entry name" value="HTH_XRE"/>
    <property type="match status" value="1"/>
</dbReference>
<dbReference type="AlphaFoldDB" id="A0A918HRD1"/>
<dbReference type="InterPro" id="IPR041413">
    <property type="entry name" value="MLTR_LBD"/>
</dbReference>
<sequence length="344" mass="38046">MIQVHAAAQRISRRTWPSRAWVQLGHPERGGRPATGEHWSNGQNAELADFLRTRRARLTPAEAGLPAGIGARRVPGLRREEVAQLAGVSADYYTRLEQGRHPNVSEAVLDAVARALRLDVDERAHLFDLARTRTRTARPQGGRPQPVQRVRSEVHRMLDVLNSVSPAFVANHRGDVLAANQLAKALITDWEALPYRERSFARFVLFDPAARELYRNWHEVAEIVVANLRLEAGRHPDDALLNELIGEAVVRVPEFSTWWDSHRVAQCAHGTQHFHHPVVGELTLNHETLALPADPDQTICIYTAEPGTASAQALALLASWSAPDAVRSDSASQAARPGTAIHPE</sequence>
<dbReference type="EMBL" id="BMSA01000039">
    <property type="protein sequence ID" value="GGT91610.1"/>
    <property type="molecule type" value="Genomic_DNA"/>
</dbReference>
<dbReference type="PROSITE" id="PS50943">
    <property type="entry name" value="HTH_CROC1"/>
    <property type="match status" value="1"/>
</dbReference>
<protein>
    <submittedName>
        <fullName evidence="2">Transcriptional regulator</fullName>
    </submittedName>
</protein>
<dbReference type="PANTHER" id="PTHR35010">
    <property type="entry name" value="BLL4672 PROTEIN-RELATED"/>
    <property type="match status" value="1"/>
</dbReference>
<dbReference type="Gene3D" id="3.30.450.180">
    <property type="match status" value="1"/>
</dbReference>
<dbReference type="GO" id="GO:0003677">
    <property type="term" value="F:DNA binding"/>
    <property type="evidence" value="ECO:0007669"/>
    <property type="project" value="InterPro"/>
</dbReference>
<evidence type="ECO:0000313" key="2">
    <source>
        <dbReference type="EMBL" id="GGT91610.1"/>
    </source>
</evidence>
<feature type="domain" description="HTH cro/C1-type" evidence="1">
    <location>
        <begin position="76"/>
        <end position="123"/>
    </location>
</feature>
<evidence type="ECO:0000313" key="3">
    <source>
        <dbReference type="Proteomes" id="UP000646776"/>
    </source>
</evidence>
<dbReference type="Gene3D" id="1.10.260.40">
    <property type="entry name" value="lambda repressor-like DNA-binding domains"/>
    <property type="match status" value="1"/>
</dbReference>
<dbReference type="SMART" id="SM00530">
    <property type="entry name" value="HTH_XRE"/>
    <property type="match status" value="1"/>
</dbReference>
<reference evidence="2" key="1">
    <citation type="journal article" date="2014" name="Int. J. Syst. Evol. Microbiol.">
        <title>Complete genome sequence of Corynebacterium casei LMG S-19264T (=DSM 44701T), isolated from a smear-ripened cheese.</title>
        <authorList>
            <consortium name="US DOE Joint Genome Institute (JGI-PGF)"/>
            <person name="Walter F."/>
            <person name="Albersmeier A."/>
            <person name="Kalinowski J."/>
            <person name="Ruckert C."/>
        </authorList>
    </citation>
    <scope>NUCLEOTIDE SEQUENCE</scope>
    <source>
        <strain evidence="2">JCM 4125</strain>
    </source>
</reference>
<dbReference type="PANTHER" id="PTHR35010:SF2">
    <property type="entry name" value="BLL4672 PROTEIN"/>
    <property type="match status" value="1"/>
</dbReference>
<dbReference type="InterPro" id="IPR001387">
    <property type="entry name" value="Cro/C1-type_HTH"/>
</dbReference>
<dbReference type="InterPro" id="IPR010982">
    <property type="entry name" value="Lambda_DNA-bd_dom_sf"/>
</dbReference>
<proteinExistence type="predicted"/>
<dbReference type="Pfam" id="PF13560">
    <property type="entry name" value="HTH_31"/>
    <property type="match status" value="1"/>
</dbReference>
<evidence type="ECO:0000259" key="1">
    <source>
        <dbReference type="PROSITE" id="PS50943"/>
    </source>
</evidence>
<comment type="caution">
    <text evidence="2">The sequence shown here is derived from an EMBL/GenBank/DDBJ whole genome shotgun (WGS) entry which is preliminary data.</text>
</comment>
<keyword evidence="3" id="KW-1185">Reference proteome</keyword>
<accession>A0A918HRD1</accession>
<name>A0A918HRD1_9ACTN</name>
<dbReference type="RefSeq" id="WP_229871112.1">
    <property type="nucleotide sequence ID" value="NZ_BMSA01000039.1"/>
</dbReference>